<dbReference type="RefSeq" id="XP_008085017.1">
    <property type="nucleotide sequence ID" value="XM_008086826.1"/>
</dbReference>
<reference evidence="7 8" key="1">
    <citation type="journal article" date="2013" name="BMC Genomics">
        <title>Genomics-driven discovery of the pneumocandin biosynthetic gene cluster in the fungus Glarea lozoyensis.</title>
        <authorList>
            <person name="Chen L."/>
            <person name="Yue Q."/>
            <person name="Zhang X."/>
            <person name="Xiang M."/>
            <person name="Wang C."/>
            <person name="Li S."/>
            <person name="Che Y."/>
            <person name="Ortiz-Lopez F.J."/>
            <person name="Bills G.F."/>
            <person name="Liu X."/>
            <person name="An Z."/>
        </authorList>
    </citation>
    <scope>NUCLEOTIDE SEQUENCE [LARGE SCALE GENOMIC DNA]</scope>
    <source>
        <strain evidence="8">ATCC 20868 / MF5171</strain>
    </source>
</reference>
<dbReference type="PANTHER" id="PTHR42800:SF3">
    <property type="entry name" value="GLYCOSYL HYDROLASE FAMILY 32 N-TERMINAL DOMAIN-CONTAINING PROTEIN"/>
    <property type="match status" value="1"/>
</dbReference>
<dbReference type="EMBL" id="KE145369">
    <property type="protein sequence ID" value="EPE27658.1"/>
    <property type="molecule type" value="Genomic_DNA"/>
</dbReference>
<dbReference type="InterPro" id="IPR013320">
    <property type="entry name" value="ConA-like_dom_sf"/>
</dbReference>
<keyword evidence="3 4" id="KW-0326">Glycosidase</keyword>
<dbReference type="OMA" id="IPREMYV"/>
<dbReference type="PANTHER" id="PTHR42800">
    <property type="entry name" value="EXOINULINASE INUD (AFU_ORTHOLOGUE AFUA_5G00480)"/>
    <property type="match status" value="1"/>
</dbReference>
<dbReference type="AlphaFoldDB" id="S3DMB4"/>
<dbReference type="InterPro" id="IPR013148">
    <property type="entry name" value="Glyco_hydro_32_N"/>
</dbReference>
<feature type="domain" description="Glycosyl hydrolase family 32 N-terminal" evidence="5">
    <location>
        <begin position="11"/>
        <end position="336"/>
    </location>
</feature>
<keyword evidence="8" id="KW-1185">Reference proteome</keyword>
<dbReference type="eggNOG" id="KOG0228">
    <property type="taxonomic scope" value="Eukaryota"/>
</dbReference>
<dbReference type="InterPro" id="IPR001362">
    <property type="entry name" value="Glyco_hydro_32"/>
</dbReference>
<evidence type="ECO:0000259" key="5">
    <source>
        <dbReference type="Pfam" id="PF00251"/>
    </source>
</evidence>
<dbReference type="GO" id="GO:0004575">
    <property type="term" value="F:sucrose alpha-glucosidase activity"/>
    <property type="evidence" value="ECO:0007669"/>
    <property type="project" value="TreeGrafter"/>
</dbReference>
<dbReference type="OrthoDB" id="202537at2759"/>
<evidence type="ECO:0000256" key="2">
    <source>
        <dbReference type="ARBA" id="ARBA00022801"/>
    </source>
</evidence>
<sequence>MSFTRFRPTSHFIAPHSWSNDPCGAVYVPETKEYLFCYQWNPGTTEGGNSAWGMAKSKDLVTWTDCSPPITNGAAGSYDQKGVFSGSIVSRVIDGKTALFLFYTSVSRLPIHWSKEYLEGCESQSVAFSTDYGVSWHRYENNPLLSVPPKRELSTGWRDPFVSPWTTLSRFLGVDEATDYMMIASGERGRGSALHLYSSNNLLGWDLCSTILEVETNTPVSPTSSFIWGMNFECASFFNIGESNYILVGIEEDIPSTRHNRHLTLWLRGEFVLENGKPKFNILSHGMLDFGILYAIHIFRDAEGRLLQLGWADESANAKTIKQQGWAGCIAHPRELYEISKPIADSISEEDIWYVDEKAGRMTALGIRPAPQISQVRDSRTQIPLENFKSIRSKNYEIKTTFKKPTGTEEFTFNVRQSPNKEELTKIIFDLANSTISVDRSKSSLENLGSSFTEIGRFTLLPDEDLDIRLFVDNSIIEVYANDRFALTSRIYPSLESLGVDYDFGGFEEENVGFWCWEGLKDAWPTRREGSVESSAEDVTVDEKGVVQVMERPIVVV</sequence>
<evidence type="ECO:0000256" key="1">
    <source>
        <dbReference type="ARBA" id="ARBA00009902"/>
    </source>
</evidence>
<gene>
    <name evidence="7" type="ORF">GLAREA_04449</name>
</gene>
<dbReference type="STRING" id="1116229.S3DMB4"/>
<evidence type="ECO:0000256" key="3">
    <source>
        <dbReference type="ARBA" id="ARBA00023295"/>
    </source>
</evidence>
<dbReference type="SUPFAM" id="SSF75005">
    <property type="entry name" value="Arabinanase/levansucrase/invertase"/>
    <property type="match status" value="1"/>
</dbReference>
<dbReference type="SUPFAM" id="SSF49899">
    <property type="entry name" value="Concanavalin A-like lectins/glucanases"/>
    <property type="match status" value="1"/>
</dbReference>
<evidence type="ECO:0000313" key="7">
    <source>
        <dbReference type="EMBL" id="EPE27658.1"/>
    </source>
</evidence>
<evidence type="ECO:0000256" key="4">
    <source>
        <dbReference type="RuleBase" id="RU362110"/>
    </source>
</evidence>
<protein>
    <submittedName>
        <fullName evidence="7">Arabinanase/levansucrase/invertase</fullName>
    </submittedName>
</protein>
<dbReference type="InterPro" id="IPR013189">
    <property type="entry name" value="Glyco_hydro_32_C"/>
</dbReference>
<dbReference type="Proteomes" id="UP000016922">
    <property type="component" value="Unassembled WGS sequence"/>
</dbReference>
<dbReference type="GO" id="GO:0005987">
    <property type="term" value="P:sucrose catabolic process"/>
    <property type="evidence" value="ECO:0007669"/>
    <property type="project" value="TreeGrafter"/>
</dbReference>
<organism evidence="7 8">
    <name type="scientific">Glarea lozoyensis (strain ATCC 20868 / MF5171)</name>
    <dbReference type="NCBI Taxonomy" id="1116229"/>
    <lineage>
        <taxon>Eukaryota</taxon>
        <taxon>Fungi</taxon>
        <taxon>Dikarya</taxon>
        <taxon>Ascomycota</taxon>
        <taxon>Pezizomycotina</taxon>
        <taxon>Leotiomycetes</taxon>
        <taxon>Helotiales</taxon>
        <taxon>Helotiaceae</taxon>
        <taxon>Glarea</taxon>
    </lineage>
</organism>
<dbReference type="SMART" id="SM00640">
    <property type="entry name" value="Glyco_32"/>
    <property type="match status" value="1"/>
</dbReference>
<dbReference type="Pfam" id="PF00251">
    <property type="entry name" value="Glyco_hydro_32N"/>
    <property type="match status" value="1"/>
</dbReference>
<dbReference type="KEGG" id="glz:GLAREA_04449"/>
<keyword evidence="2 4" id="KW-0378">Hydrolase</keyword>
<dbReference type="Pfam" id="PF08244">
    <property type="entry name" value="Glyco_hydro_32C"/>
    <property type="match status" value="1"/>
</dbReference>
<feature type="domain" description="Glycosyl hydrolase family 32 C-terminal" evidence="6">
    <location>
        <begin position="377"/>
        <end position="501"/>
    </location>
</feature>
<evidence type="ECO:0000313" key="8">
    <source>
        <dbReference type="Proteomes" id="UP000016922"/>
    </source>
</evidence>
<dbReference type="GeneID" id="19463504"/>
<accession>S3DMB4</accession>
<dbReference type="HOGENOM" id="CLU_013784_2_0_1"/>
<dbReference type="Gene3D" id="2.60.120.560">
    <property type="entry name" value="Exo-inulinase, domain 1"/>
    <property type="match status" value="1"/>
</dbReference>
<name>S3DMB4_GLAL2</name>
<dbReference type="GO" id="GO:0005737">
    <property type="term" value="C:cytoplasm"/>
    <property type="evidence" value="ECO:0007669"/>
    <property type="project" value="TreeGrafter"/>
</dbReference>
<evidence type="ECO:0000259" key="6">
    <source>
        <dbReference type="Pfam" id="PF08244"/>
    </source>
</evidence>
<dbReference type="Gene3D" id="2.115.10.20">
    <property type="entry name" value="Glycosyl hydrolase domain, family 43"/>
    <property type="match status" value="1"/>
</dbReference>
<comment type="similarity">
    <text evidence="1 4">Belongs to the glycosyl hydrolase 32 family.</text>
</comment>
<proteinExistence type="inferred from homology"/>
<dbReference type="InterPro" id="IPR023296">
    <property type="entry name" value="Glyco_hydro_beta-prop_sf"/>
</dbReference>
<dbReference type="CDD" id="cd18621">
    <property type="entry name" value="GH32_XdINV-like"/>
    <property type="match status" value="1"/>
</dbReference>